<comment type="caution">
    <text evidence="1">The sequence shown here is derived from an EMBL/GenBank/DDBJ whole genome shotgun (WGS) entry which is preliminary data.</text>
</comment>
<organism evidence="1 2">
    <name type="scientific">Lactuca virosa</name>
    <dbReference type="NCBI Taxonomy" id="75947"/>
    <lineage>
        <taxon>Eukaryota</taxon>
        <taxon>Viridiplantae</taxon>
        <taxon>Streptophyta</taxon>
        <taxon>Embryophyta</taxon>
        <taxon>Tracheophyta</taxon>
        <taxon>Spermatophyta</taxon>
        <taxon>Magnoliopsida</taxon>
        <taxon>eudicotyledons</taxon>
        <taxon>Gunneridae</taxon>
        <taxon>Pentapetalae</taxon>
        <taxon>asterids</taxon>
        <taxon>campanulids</taxon>
        <taxon>Asterales</taxon>
        <taxon>Asteraceae</taxon>
        <taxon>Cichorioideae</taxon>
        <taxon>Cichorieae</taxon>
        <taxon>Lactucinae</taxon>
        <taxon>Lactuca</taxon>
    </lineage>
</organism>
<keyword evidence="2" id="KW-1185">Reference proteome</keyword>
<dbReference type="EMBL" id="CAKMRJ010002223">
    <property type="protein sequence ID" value="CAH1427498.1"/>
    <property type="molecule type" value="Genomic_DNA"/>
</dbReference>
<name>A0AAU9N3I2_9ASTR</name>
<accession>A0AAU9N3I2</accession>
<reference evidence="1 2" key="1">
    <citation type="submission" date="2022-01" db="EMBL/GenBank/DDBJ databases">
        <authorList>
            <person name="Xiong W."/>
            <person name="Schranz E."/>
        </authorList>
    </citation>
    <scope>NUCLEOTIDE SEQUENCE [LARGE SCALE GENOMIC DNA]</scope>
</reference>
<protein>
    <submittedName>
        <fullName evidence="1">Uncharacterized protein</fullName>
    </submittedName>
</protein>
<proteinExistence type="predicted"/>
<gene>
    <name evidence="1" type="ORF">LVIROSA_LOCUS14501</name>
</gene>
<evidence type="ECO:0000313" key="1">
    <source>
        <dbReference type="EMBL" id="CAH1427498.1"/>
    </source>
</evidence>
<sequence length="103" mass="11093">MKENTPQKNSIAILAVTPSPPCASQLPVATPFYLASPTDPGHRRTEMTGDDQRCNVSLQGRSNCEQSPPSSLRHLSRVFSQLPPVSIEGDVAGDSCVLHQCMC</sequence>
<dbReference type="AlphaFoldDB" id="A0AAU9N3I2"/>
<evidence type="ECO:0000313" key="2">
    <source>
        <dbReference type="Proteomes" id="UP001157418"/>
    </source>
</evidence>
<dbReference type="Proteomes" id="UP001157418">
    <property type="component" value="Unassembled WGS sequence"/>
</dbReference>